<organism evidence="1">
    <name type="scientific">Puccinia triticina (isolate 1-1 / race 1 (BBBD))</name>
    <name type="common">Brown leaf rust fungus</name>
    <dbReference type="NCBI Taxonomy" id="630390"/>
    <lineage>
        <taxon>Eukaryota</taxon>
        <taxon>Fungi</taxon>
        <taxon>Dikarya</taxon>
        <taxon>Basidiomycota</taxon>
        <taxon>Pucciniomycotina</taxon>
        <taxon>Pucciniomycetes</taxon>
        <taxon>Pucciniales</taxon>
        <taxon>Pucciniaceae</taxon>
        <taxon>Puccinia</taxon>
    </lineage>
</organism>
<accession>A0A180G8P2</accession>
<protein>
    <submittedName>
        <fullName evidence="1 2">Uncharacterized protein</fullName>
    </submittedName>
</protein>
<dbReference type="Proteomes" id="UP000005240">
    <property type="component" value="Unassembled WGS sequence"/>
</dbReference>
<feature type="non-terminal residue" evidence="1">
    <location>
        <position position="142"/>
    </location>
</feature>
<keyword evidence="3" id="KW-1185">Reference proteome</keyword>
<evidence type="ECO:0000313" key="3">
    <source>
        <dbReference type="Proteomes" id="UP000005240"/>
    </source>
</evidence>
<reference evidence="1" key="1">
    <citation type="submission" date="2009-11" db="EMBL/GenBank/DDBJ databases">
        <authorList>
            <consortium name="The Broad Institute Genome Sequencing Platform"/>
            <person name="Ward D."/>
            <person name="Feldgarden M."/>
            <person name="Earl A."/>
            <person name="Young S.K."/>
            <person name="Zeng Q."/>
            <person name="Koehrsen M."/>
            <person name="Alvarado L."/>
            <person name="Berlin A."/>
            <person name="Bochicchio J."/>
            <person name="Borenstein D."/>
            <person name="Chapman S.B."/>
            <person name="Chen Z."/>
            <person name="Engels R."/>
            <person name="Freedman E."/>
            <person name="Gellesch M."/>
            <person name="Goldberg J."/>
            <person name="Griggs A."/>
            <person name="Gujja S."/>
            <person name="Heilman E."/>
            <person name="Heiman D."/>
            <person name="Hepburn T."/>
            <person name="Howarth C."/>
            <person name="Jen D."/>
            <person name="Larson L."/>
            <person name="Lewis B."/>
            <person name="Mehta T."/>
            <person name="Park D."/>
            <person name="Pearson M."/>
            <person name="Roberts A."/>
            <person name="Saif S."/>
            <person name="Shea T."/>
            <person name="Shenoy N."/>
            <person name="Sisk P."/>
            <person name="Stolte C."/>
            <person name="Sykes S."/>
            <person name="Thomson T."/>
            <person name="Walk T."/>
            <person name="White J."/>
            <person name="Yandava C."/>
            <person name="Izard J."/>
            <person name="Baranova O.V."/>
            <person name="Blanton J.M."/>
            <person name="Tanner A.C."/>
            <person name="Dewhirst F.E."/>
            <person name="Haas B."/>
            <person name="Nusbaum C."/>
            <person name="Birren B."/>
        </authorList>
    </citation>
    <scope>NUCLEOTIDE SEQUENCE [LARGE SCALE GENOMIC DNA]</scope>
    <source>
        <strain evidence="1">1-1 BBBD Race 1</strain>
    </source>
</reference>
<dbReference type="AlphaFoldDB" id="A0A180G8P2"/>
<reference evidence="2" key="4">
    <citation type="submission" date="2025-05" db="UniProtKB">
        <authorList>
            <consortium name="EnsemblFungi"/>
        </authorList>
    </citation>
    <scope>IDENTIFICATION</scope>
    <source>
        <strain evidence="2">isolate 1-1 / race 1 (BBBD)</strain>
    </source>
</reference>
<name>A0A180G8P2_PUCT1</name>
<evidence type="ECO:0000313" key="2">
    <source>
        <dbReference type="EnsemblFungi" id="PTTG_29084-t43_1-p1"/>
    </source>
</evidence>
<feature type="non-terminal residue" evidence="1">
    <location>
        <position position="1"/>
    </location>
</feature>
<reference evidence="1" key="2">
    <citation type="submission" date="2016-05" db="EMBL/GenBank/DDBJ databases">
        <title>Comparative analysis highlights variable genome content of wheat rusts and divergence of the mating loci.</title>
        <authorList>
            <person name="Cuomo C.A."/>
            <person name="Bakkeren G."/>
            <person name="Szabo L."/>
            <person name="Khalil H."/>
            <person name="Joly D."/>
            <person name="Goldberg J."/>
            <person name="Young S."/>
            <person name="Zeng Q."/>
            <person name="Fellers J."/>
        </authorList>
    </citation>
    <scope>NUCLEOTIDE SEQUENCE [LARGE SCALE GENOMIC DNA]</scope>
    <source>
        <strain evidence="1">1-1 BBBD Race 1</strain>
    </source>
</reference>
<dbReference type="EnsemblFungi" id="PTTG_29084-t43_1">
    <property type="protein sequence ID" value="PTTG_29084-t43_1-p1"/>
    <property type="gene ID" value="PTTG_29084"/>
</dbReference>
<evidence type="ECO:0000313" key="1">
    <source>
        <dbReference type="EMBL" id="OAV88273.1"/>
    </source>
</evidence>
<sequence length="142" mass="15589">SRPRSLYLQVSQAHVSWNQTWSPCSTPLSCSASEASEGSTRCPCMTAVFLAAPSPPSPPAIKPWTPNKAAHRLDAYLQRRARSWTWVWRLALDSQTGESTAAPACHLVAQVMVECALGVPLCLTRHPCVSQRIRKLDTSPSY</sequence>
<reference evidence="2 3" key="3">
    <citation type="journal article" date="2017" name="G3 (Bethesda)">
        <title>Comparative analysis highlights variable genome content of wheat rusts and divergence of the mating loci.</title>
        <authorList>
            <person name="Cuomo C.A."/>
            <person name="Bakkeren G."/>
            <person name="Khalil H.B."/>
            <person name="Panwar V."/>
            <person name="Joly D."/>
            <person name="Linning R."/>
            <person name="Sakthikumar S."/>
            <person name="Song X."/>
            <person name="Adiconis X."/>
            <person name="Fan L."/>
            <person name="Goldberg J.M."/>
            <person name="Levin J.Z."/>
            <person name="Young S."/>
            <person name="Zeng Q."/>
            <person name="Anikster Y."/>
            <person name="Bruce M."/>
            <person name="Wang M."/>
            <person name="Yin C."/>
            <person name="McCallum B."/>
            <person name="Szabo L.J."/>
            <person name="Hulbert S."/>
            <person name="Chen X."/>
            <person name="Fellers J.P."/>
        </authorList>
    </citation>
    <scope>NUCLEOTIDE SEQUENCE</scope>
    <source>
        <strain evidence="3">Isolate 1-1 / race 1 (BBBD)</strain>
        <strain evidence="2">isolate 1-1 / race 1 (BBBD)</strain>
    </source>
</reference>
<proteinExistence type="predicted"/>
<dbReference type="VEuPathDB" id="FungiDB:PTTG_29084"/>
<gene>
    <name evidence="1" type="ORF">PTTG_29084</name>
</gene>
<dbReference type="EMBL" id="ADAS02000191">
    <property type="protein sequence ID" value="OAV88273.1"/>
    <property type="molecule type" value="Genomic_DNA"/>
</dbReference>